<evidence type="ECO:0000313" key="2">
    <source>
        <dbReference type="Proteomes" id="UP000605518"/>
    </source>
</evidence>
<organism evidence="1 2">
    <name type="scientific">Rhizobium phage RHph_Y68</name>
    <dbReference type="NCBI Taxonomy" id="2509787"/>
    <lineage>
        <taxon>Viruses</taxon>
        <taxon>Duplodnaviria</taxon>
        <taxon>Heunggongvirae</taxon>
        <taxon>Uroviricota</taxon>
        <taxon>Caudoviricetes</taxon>
        <taxon>Pootjesviridae</taxon>
        <taxon>Staniewskivirinae</taxon>
        <taxon>Trinifflemingvirus</taxon>
        <taxon>Trinifflemingvirus Y68</taxon>
    </lineage>
</organism>
<name>A0A7S5UUE4_9CAUD</name>
<gene>
    <name evidence="1" type="ORF">EVB55_098</name>
</gene>
<keyword evidence="2" id="KW-1185">Reference proteome</keyword>
<reference evidence="1" key="1">
    <citation type="submission" date="2020-01" db="EMBL/GenBank/DDBJ databases">
        <title>Patterns of diversity and host range of bacteriophage communities associated with bean-nodulatin bacteria.</title>
        <authorList>
            <person name="Vann Cauwenberghe J."/>
            <person name="Santamaria R.I."/>
            <person name="Bustos P."/>
            <person name="Juarez S."/>
            <person name="Gonzalez V."/>
        </authorList>
    </citation>
    <scope>NUCLEOTIDE SEQUENCE</scope>
</reference>
<dbReference type="Proteomes" id="UP000605518">
    <property type="component" value="Segment"/>
</dbReference>
<dbReference type="EMBL" id="MN988486">
    <property type="protein sequence ID" value="QIG68033.1"/>
    <property type="molecule type" value="Genomic_DNA"/>
</dbReference>
<proteinExistence type="predicted"/>
<protein>
    <submittedName>
        <fullName evidence="1">Uncharacterized protein</fullName>
    </submittedName>
</protein>
<accession>A0A7S5UUE4</accession>
<evidence type="ECO:0000313" key="1">
    <source>
        <dbReference type="EMBL" id="QIG68033.1"/>
    </source>
</evidence>
<sequence length="65" mass="7428">MKAYGMKAGDFPRCCPGHDTYSLECYNSNRSKRAHTKATKILHRRGRRTDKLELAKEVSDGNEEV</sequence>